<evidence type="ECO:0000256" key="5">
    <source>
        <dbReference type="ARBA" id="ARBA00023027"/>
    </source>
</evidence>
<gene>
    <name evidence="7" type="ORF">PHET_11466</name>
</gene>
<evidence type="ECO:0000256" key="1">
    <source>
        <dbReference type="ARBA" id="ARBA00012995"/>
    </source>
</evidence>
<keyword evidence="3" id="KW-0816">Tricarboxylic acid cycle</keyword>
<dbReference type="GO" id="GO:0005739">
    <property type="term" value="C:mitochondrion"/>
    <property type="evidence" value="ECO:0007669"/>
    <property type="project" value="TreeGrafter"/>
</dbReference>
<dbReference type="EC" id="1.1.1.37" evidence="1"/>
<evidence type="ECO:0000313" key="8">
    <source>
        <dbReference type="Proteomes" id="UP000748531"/>
    </source>
</evidence>
<evidence type="ECO:0000256" key="3">
    <source>
        <dbReference type="ARBA" id="ARBA00022532"/>
    </source>
</evidence>
<keyword evidence="8" id="KW-1185">Reference proteome</keyword>
<keyword evidence="5" id="KW-0520">NAD</keyword>
<dbReference type="PANTHER" id="PTHR11540:SF16">
    <property type="entry name" value="MALATE DEHYDROGENASE, MITOCHONDRIAL"/>
    <property type="match status" value="1"/>
</dbReference>
<name>A0A8J4SQ69_9TREM</name>
<evidence type="ECO:0000256" key="2">
    <source>
        <dbReference type="ARBA" id="ARBA00016075"/>
    </source>
</evidence>
<sequence length="121" mass="12652">MFSRALISLRVLLGSKCFSTSTKAYQKVAVLGASGGIGQPMSLLLKQSPLVTQLSLYDIAHVKGVAADLSHIETPARVTSHLGPAELSGCLTGADVVVIPAGVPRKPAVDWNIISSDTVQR</sequence>
<comment type="caution">
    <text evidence="7">The sequence shown here is derived from an EMBL/GenBank/DDBJ whole genome shotgun (WGS) entry which is preliminary data.</text>
</comment>
<dbReference type="InterPro" id="IPR001236">
    <property type="entry name" value="Lactate/malate_DH_N"/>
</dbReference>
<reference evidence="7" key="1">
    <citation type="submission" date="2019-05" db="EMBL/GenBank/DDBJ databases">
        <title>Annotation for the trematode Paragonimus heterotremus.</title>
        <authorList>
            <person name="Choi Y.-J."/>
        </authorList>
    </citation>
    <scope>NUCLEOTIDE SEQUENCE</scope>
    <source>
        <strain evidence="7">LC</strain>
    </source>
</reference>
<accession>A0A8J4SQ69</accession>
<evidence type="ECO:0000256" key="4">
    <source>
        <dbReference type="ARBA" id="ARBA00023002"/>
    </source>
</evidence>
<evidence type="ECO:0000259" key="6">
    <source>
        <dbReference type="Pfam" id="PF00056"/>
    </source>
</evidence>
<dbReference type="SUPFAM" id="SSF51735">
    <property type="entry name" value="NAD(P)-binding Rossmann-fold domains"/>
    <property type="match status" value="1"/>
</dbReference>
<dbReference type="Pfam" id="PF00056">
    <property type="entry name" value="Ldh_1_N"/>
    <property type="match status" value="1"/>
</dbReference>
<protein>
    <recommendedName>
        <fullName evidence="2">Malate dehydrogenase, mitochondrial</fullName>
        <ecNumber evidence="1">1.1.1.37</ecNumber>
    </recommendedName>
</protein>
<dbReference type="AlphaFoldDB" id="A0A8J4SQ69"/>
<dbReference type="Proteomes" id="UP000748531">
    <property type="component" value="Unassembled WGS sequence"/>
</dbReference>
<feature type="domain" description="Lactate/malate dehydrogenase N-terminal" evidence="6">
    <location>
        <begin position="27"/>
        <end position="107"/>
    </location>
</feature>
<dbReference type="EMBL" id="LUCH01010006">
    <property type="protein sequence ID" value="KAF5395876.1"/>
    <property type="molecule type" value="Genomic_DNA"/>
</dbReference>
<evidence type="ECO:0000313" key="7">
    <source>
        <dbReference type="EMBL" id="KAF5395876.1"/>
    </source>
</evidence>
<dbReference type="GO" id="GO:0006099">
    <property type="term" value="P:tricarboxylic acid cycle"/>
    <property type="evidence" value="ECO:0007669"/>
    <property type="project" value="UniProtKB-KW"/>
</dbReference>
<organism evidence="7 8">
    <name type="scientific">Paragonimus heterotremus</name>
    <dbReference type="NCBI Taxonomy" id="100268"/>
    <lineage>
        <taxon>Eukaryota</taxon>
        <taxon>Metazoa</taxon>
        <taxon>Spiralia</taxon>
        <taxon>Lophotrochozoa</taxon>
        <taxon>Platyhelminthes</taxon>
        <taxon>Trematoda</taxon>
        <taxon>Digenea</taxon>
        <taxon>Plagiorchiida</taxon>
        <taxon>Troglotremata</taxon>
        <taxon>Troglotrematidae</taxon>
        <taxon>Paragonimus</taxon>
    </lineage>
</organism>
<dbReference type="GO" id="GO:0030060">
    <property type="term" value="F:L-malate dehydrogenase (NAD+) activity"/>
    <property type="evidence" value="ECO:0007669"/>
    <property type="project" value="UniProtKB-EC"/>
</dbReference>
<proteinExistence type="predicted"/>
<dbReference type="PANTHER" id="PTHR11540">
    <property type="entry name" value="MALATE AND LACTATE DEHYDROGENASE"/>
    <property type="match status" value="1"/>
</dbReference>
<dbReference type="InterPro" id="IPR036291">
    <property type="entry name" value="NAD(P)-bd_dom_sf"/>
</dbReference>
<dbReference type="OrthoDB" id="755699at2759"/>
<keyword evidence="4" id="KW-0560">Oxidoreductase</keyword>
<dbReference type="Gene3D" id="3.40.50.720">
    <property type="entry name" value="NAD(P)-binding Rossmann-like Domain"/>
    <property type="match status" value="1"/>
</dbReference>